<dbReference type="AlphaFoldDB" id="A0A2W7IG11"/>
<dbReference type="GO" id="GO:0005737">
    <property type="term" value="C:cytoplasm"/>
    <property type="evidence" value="ECO:0007669"/>
    <property type="project" value="TreeGrafter"/>
</dbReference>
<dbReference type="GO" id="GO:0016491">
    <property type="term" value="F:oxidoreductase activity"/>
    <property type="evidence" value="ECO:0007669"/>
    <property type="project" value="UniProtKB-KW"/>
</dbReference>
<name>A0A2W7IG11_9PROT</name>
<gene>
    <name evidence="3" type="ORF">C8P66_11188</name>
</gene>
<evidence type="ECO:0000259" key="2">
    <source>
        <dbReference type="Pfam" id="PF01266"/>
    </source>
</evidence>
<evidence type="ECO:0000313" key="4">
    <source>
        <dbReference type="Proteomes" id="UP000249688"/>
    </source>
</evidence>
<proteinExistence type="predicted"/>
<feature type="domain" description="FAD dependent oxidoreductase" evidence="2">
    <location>
        <begin position="7"/>
        <end position="347"/>
    </location>
</feature>
<evidence type="ECO:0000256" key="1">
    <source>
        <dbReference type="ARBA" id="ARBA00023002"/>
    </source>
</evidence>
<keyword evidence="4" id="KW-1185">Reference proteome</keyword>
<dbReference type="Pfam" id="PF01266">
    <property type="entry name" value="DAO"/>
    <property type="match status" value="1"/>
</dbReference>
<evidence type="ECO:0000313" key="3">
    <source>
        <dbReference type="EMBL" id="PZW45673.1"/>
    </source>
</evidence>
<dbReference type="RefSeq" id="WP_111398331.1">
    <property type="nucleotide sequence ID" value="NZ_QKYU01000011.1"/>
</dbReference>
<comment type="caution">
    <text evidence="3">The sequence shown here is derived from an EMBL/GenBank/DDBJ whole genome shotgun (WGS) entry which is preliminary data.</text>
</comment>
<dbReference type="EMBL" id="QKYU01000011">
    <property type="protein sequence ID" value="PZW45673.1"/>
    <property type="molecule type" value="Genomic_DNA"/>
</dbReference>
<dbReference type="InterPro" id="IPR036188">
    <property type="entry name" value="FAD/NAD-bd_sf"/>
</dbReference>
<dbReference type="Gene3D" id="3.30.9.10">
    <property type="entry name" value="D-Amino Acid Oxidase, subunit A, domain 2"/>
    <property type="match status" value="1"/>
</dbReference>
<dbReference type="PANTHER" id="PTHR13847">
    <property type="entry name" value="SARCOSINE DEHYDROGENASE-RELATED"/>
    <property type="match status" value="1"/>
</dbReference>
<dbReference type="OrthoDB" id="7421214at2"/>
<dbReference type="PANTHER" id="PTHR13847:SF287">
    <property type="entry name" value="FAD-DEPENDENT OXIDOREDUCTASE DOMAIN-CONTAINING PROTEIN 1"/>
    <property type="match status" value="1"/>
</dbReference>
<dbReference type="Gene3D" id="3.50.50.60">
    <property type="entry name" value="FAD/NAD(P)-binding domain"/>
    <property type="match status" value="1"/>
</dbReference>
<keyword evidence="1" id="KW-0560">Oxidoreductase</keyword>
<protein>
    <submittedName>
        <fullName evidence="3">D-arginine dehydrogenase</fullName>
    </submittedName>
</protein>
<reference evidence="3 4" key="1">
    <citation type="submission" date="2018-06" db="EMBL/GenBank/DDBJ databases">
        <title>Genomic Encyclopedia of Archaeal and Bacterial Type Strains, Phase II (KMG-II): from individual species to whole genera.</title>
        <authorList>
            <person name="Goeker M."/>
        </authorList>
    </citation>
    <scope>NUCLEOTIDE SEQUENCE [LARGE SCALE GENOMIC DNA]</scope>
    <source>
        <strain evidence="3 4">DSM 24525</strain>
    </source>
</reference>
<dbReference type="SUPFAM" id="SSF51905">
    <property type="entry name" value="FAD/NAD(P)-binding domain"/>
    <property type="match status" value="1"/>
</dbReference>
<dbReference type="InterPro" id="IPR006076">
    <property type="entry name" value="FAD-dep_OxRdtase"/>
</dbReference>
<accession>A0A2W7IG11</accession>
<sequence>MDSHRFDVIIVGAGMAGATVAAQLAGDLRVAIVEQEETAGYHTTGRSAAIWMLNYGPPDVRAMTGASRGFFEAPPEGFAEVPLMQRRAVVHLAPPGEEAELALKIAASEGTIQEISVADVVAMAPGLRPDYAVAAAIEPESFDMDVAALHQGFLRMVRANKGEIALRARAGRIWKQGEMWRVETSQGETLGAPILINAAGAWGDEIATLAGLRPLGLQPKRRTAIVLDPGGHDVAEWPLLGDVAHTWYARPEARRKLMVSPADETDSEPTDAQPDELDIAITVDRFQQAFNIEVRRVEHSWAGLRTFAPDRSFVLGEDTDHRGFFWAVGQGGYGIQTAPAAGRLLAGLVLGAVPEDLKHIVPMVDPMRFRG</sequence>
<dbReference type="Proteomes" id="UP000249688">
    <property type="component" value="Unassembled WGS sequence"/>
</dbReference>
<organism evidence="3 4">
    <name type="scientific">Humitalea rosea</name>
    <dbReference type="NCBI Taxonomy" id="990373"/>
    <lineage>
        <taxon>Bacteria</taxon>
        <taxon>Pseudomonadati</taxon>
        <taxon>Pseudomonadota</taxon>
        <taxon>Alphaproteobacteria</taxon>
        <taxon>Acetobacterales</taxon>
        <taxon>Roseomonadaceae</taxon>
        <taxon>Humitalea</taxon>
    </lineage>
</organism>